<proteinExistence type="predicted"/>
<keyword evidence="2" id="KW-1185">Reference proteome</keyword>
<accession>A0A9P6G2Y2</accession>
<organism evidence="1 2">
    <name type="scientific">Lunasporangiospora selenospora</name>
    <dbReference type="NCBI Taxonomy" id="979761"/>
    <lineage>
        <taxon>Eukaryota</taxon>
        <taxon>Fungi</taxon>
        <taxon>Fungi incertae sedis</taxon>
        <taxon>Mucoromycota</taxon>
        <taxon>Mortierellomycotina</taxon>
        <taxon>Mortierellomycetes</taxon>
        <taxon>Mortierellales</taxon>
        <taxon>Mortierellaceae</taxon>
        <taxon>Lunasporangiospora</taxon>
    </lineage>
</organism>
<dbReference type="Proteomes" id="UP000780801">
    <property type="component" value="Unassembled WGS sequence"/>
</dbReference>
<protein>
    <submittedName>
        <fullName evidence="1">Uncharacterized protein</fullName>
    </submittedName>
</protein>
<sequence>MAAPRPFDGNSRCEVQGFKYSPPSVIECCLKHMGGSDFKKDTVFCKLPIGREGRFRKCVRDLGFATVVDCHYYDEDLE</sequence>
<name>A0A9P6G2Y2_9FUNG</name>
<gene>
    <name evidence="1" type="ORF">BGW38_009156</name>
</gene>
<dbReference type="EMBL" id="JAABOA010000066">
    <property type="protein sequence ID" value="KAF9586159.1"/>
    <property type="molecule type" value="Genomic_DNA"/>
</dbReference>
<dbReference type="OrthoDB" id="2400172at2759"/>
<evidence type="ECO:0000313" key="1">
    <source>
        <dbReference type="EMBL" id="KAF9586159.1"/>
    </source>
</evidence>
<evidence type="ECO:0000313" key="2">
    <source>
        <dbReference type="Proteomes" id="UP000780801"/>
    </source>
</evidence>
<reference evidence="1" key="1">
    <citation type="journal article" date="2020" name="Fungal Divers.">
        <title>Resolving the Mortierellaceae phylogeny through synthesis of multi-gene phylogenetics and phylogenomics.</title>
        <authorList>
            <person name="Vandepol N."/>
            <person name="Liber J."/>
            <person name="Desiro A."/>
            <person name="Na H."/>
            <person name="Kennedy M."/>
            <person name="Barry K."/>
            <person name="Grigoriev I.V."/>
            <person name="Miller A.N."/>
            <person name="O'Donnell K."/>
            <person name="Stajich J.E."/>
            <person name="Bonito G."/>
        </authorList>
    </citation>
    <scope>NUCLEOTIDE SEQUENCE</scope>
    <source>
        <strain evidence="1">KOD1015</strain>
    </source>
</reference>
<comment type="caution">
    <text evidence="1">The sequence shown here is derived from an EMBL/GenBank/DDBJ whole genome shotgun (WGS) entry which is preliminary data.</text>
</comment>
<dbReference type="AlphaFoldDB" id="A0A9P6G2Y2"/>